<sequence>MGVTGHRSLPASVLPHLRSRMRELLREGADLTVLTSLAAGADQLFAKVALDCGVPVTAVIPGMDYAAHLGSATDKAAYQRLLRCCTTRVDLPVEATHEEAYDAAGRWIVDHCDRLVAVWDGLPARGRGGTGDIVAYARRTGVPVTVIWRTGARRD</sequence>
<proteinExistence type="predicted"/>
<evidence type="ECO:0000313" key="2">
    <source>
        <dbReference type="Proteomes" id="UP000594205"/>
    </source>
</evidence>
<dbReference type="SUPFAM" id="SSF102405">
    <property type="entry name" value="MCP/YpsA-like"/>
    <property type="match status" value="1"/>
</dbReference>
<dbReference type="Gene3D" id="3.40.50.450">
    <property type="match status" value="1"/>
</dbReference>
<protein>
    <submittedName>
        <fullName evidence="1">Uncharacterized protein</fullName>
    </submittedName>
</protein>
<dbReference type="EMBL" id="CP063373">
    <property type="protein sequence ID" value="QOV41287.1"/>
    <property type="molecule type" value="Genomic_DNA"/>
</dbReference>
<organism evidence="1 2">
    <name type="scientific">Streptomyces ferrugineus</name>
    <dbReference type="NCBI Taxonomy" id="1413221"/>
    <lineage>
        <taxon>Bacteria</taxon>
        <taxon>Bacillati</taxon>
        <taxon>Actinomycetota</taxon>
        <taxon>Actinomycetes</taxon>
        <taxon>Kitasatosporales</taxon>
        <taxon>Streptomycetaceae</taxon>
        <taxon>Streptomyces</taxon>
    </lineage>
</organism>
<evidence type="ECO:0000313" key="1">
    <source>
        <dbReference type="EMBL" id="QOV41287.1"/>
    </source>
</evidence>
<keyword evidence="2" id="KW-1185">Reference proteome</keyword>
<gene>
    <name evidence="1" type="ORF">IM697_25245</name>
</gene>
<dbReference type="Proteomes" id="UP000594205">
    <property type="component" value="Chromosome"/>
</dbReference>
<dbReference type="KEGG" id="sfeu:IM697_25245"/>
<name>A0A7M2SY41_9ACTN</name>
<accession>A0A7M2SY41</accession>
<dbReference type="AlphaFoldDB" id="A0A7M2SY41"/>
<reference evidence="1 2" key="1">
    <citation type="submission" date="2020-10" db="EMBL/GenBank/DDBJ databases">
        <title>Streptomyces ferrugineus complate genome analysis.</title>
        <authorList>
            <person name="Anwar N."/>
        </authorList>
    </citation>
    <scope>NUCLEOTIDE SEQUENCE [LARGE SCALE GENOMIC DNA]</scope>
    <source>
        <strain evidence="1 2">CCTCC AA2014009</strain>
    </source>
</reference>